<accession>W1NJU8</accession>
<organism evidence="4 5">
    <name type="scientific">Amborella trichopoda</name>
    <dbReference type="NCBI Taxonomy" id="13333"/>
    <lineage>
        <taxon>Eukaryota</taxon>
        <taxon>Viridiplantae</taxon>
        <taxon>Streptophyta</taxon>
        <taxon>Embryophyta</taxon>
        <taxon>Tracheophyta</taxon>
        <taxon>Spermatophyta</taxon>
        <taxon>Magnoliopsida</taxon>
        <taxon>Amborellales</taxon>
        <taxon>Amborellaceae</taxon>
        <taxon>Amborella</taxon>
    </lineage>
</organism>
<dbReference type="SMART" id="SM00101">
    <property type="entry name" value="14_3_3"/>
    <property type="match status" value="1"/>
</dbReference>
<dbReference type="Gene3D" id="1.20.190.20">
    <property type="entry name" value="14-3-3 domain"/>
    <property type="match status" value="1"/>
</dbReference>
<evidence type="ECO:0000256" key="1">
    <source>
        <dbReference type="ARBA" id="ARBA00006141"/>
    </source>
</evidence>
<dbReference type="OrthoDB" id="10260625at2759"/>
<dbReference type="Pfam" id="PF00244">
    <property type="entry name" value="14-3-3"/>
    <property type="match status" value="1"/>
</dbReference>
<dbReference type="InterPro" id="IPR000308">
    <property type="entry name" value="14-3-3"/>
</dbReference>
<dbReference type="STRING" id="13333.W1NJU8"/>
<dbReference type="SUPFAM" id="SSF48445">
    <property type="entry name" value="14-3-3 protein"/>
    <property type="match status" value="1"/>
</dbReference>
<reference evidence="5" key="1">
    <citation type="journal article" date="2013" name="Science">
        <title>The Amborella genome and the evolution of flowering plants.</title>
        <authorList>
            <consortium name="Amborella Genome Project"/>
        </authorList>
    </citation>
    <scope>NUCLEOTIDE SEQUENCE [LARGE SCALE GENOMIC DNA]</scope>
</reference>
<evidence type="ECO:0000259" key="3">
    <source>
        <dbReference type="SMART" id="SM00101"/>
    </source>
</evidence>
<evidence type="ECO:0000256" key="2">
    <source>
        <dbReference type="PIRSR" id="PIRSR000868-1"/>
    </source>
</evidence>
<protein>
    <recommendedName>
        <fullName evidence="3">14-3-3 domain-containing protein</fullName>
    </recommendedName>
</protein>
<dbReference type="PRINTS" id="PR00305">
    <property type="entry name" value="1433ZETA"/>
</dbReference>
<dbReference type="InterPro" id="IPR036815">
    <property type="entry name" value="14-3-3_dom_sf"/>
</dbReference>
<feature type="site" description="Interaction with phosphoserine on interacting protein" evidence="2">
    <location>
        <position position="138"/>
    </location>
</feature>
<dbReference type="eggNOG" id="KOG0841">
    <property type="taxonomic scope" value="Eukaryota"/>
</dbReference>
<dbReference type="GO" id="GO:0008104">
    <property type="term" value="P:intracellular protein localization"/>
    <property type="evidence" value="ECO:0000318"/>
    <property type="project" value="GO_Central"/>
</dbReference>
<dbReference type="PANTHER" id="PTHR18860">
    <property type="entry name" value="14-3-3 PROTEIN"/>
    <property type="match status" value="1"/>
</dbReference>
<dbReference type="PIRSF" id="PIRSF000868">
    <property type="entry name" value="14-3-3"/>
    <property type="match status" value="1"/>
</dbReference>
<dbReference type="GO" id="GO:0007165">
    <property type="term" value="P:signal transduction"/>
    <property type="evidence" value="ECO:0000318"/>
    <property type="project" value="GO_Central"/>
</dbReference>
<dbReference type="AlphaFoldDB" id="W1NJU8"/>
<name>W1NJU8_AMBTC</name>
<evidence type="ECO:0000313" key="5">
    <source>
        <dbReference type="Proteomes" id="UP000017836"/>
    </source>
</evidence>
<feature type="domain" description="14-3-3" evidence="3">
    <location>
        <begin position="8"/>
        <end position="253"/>
    </location>
</feature>
<dbReference type="Gramene" id="ERM95455">
    <property type="protein sequence ID" value="ERM95455"/>
    <property type="gene ID" value="AMTR_s00008p00259210"/>
</dbReference>
<evidence type="ECO:0000313" key="4">
    <source>
        <dbReference type="EMBL" id="ERM95455.1"/>
    </source>
</evidence>
<gene>
    <name evidence="4" type="ORF">AMTR_s00008p00259210</name>
</gene>
<dbReference type="HOGENOM" id="CLU_058290_0_0_1"/>
<comment type="similarity">
    <text evidence="1">Belongs to the 14-3-3 family.</text>
</comment>
<dbReference type="EMBL" id="KI397486">
    <property type="protein sequence ID" value="ERM95455.1"/>
    <property type="molecule type" value="Genomic_DNA"/>
</dbReference>
<keyword evidence="5" id="KW-1185">Reference proteome</keyword>
<sequence length="260" mass="29153">MIDPEGSREENVYMAKLAEEAERYDDMLTYINKVLAIAADPQQPELSTEERGLLSLAYNNIFEARRISWCIVSSMEHFDGVAAIDHLPTISAYRTRIESEIEAICESILPLIDSRLISSATSREAKAFYLQMKGDYNRYIAEIKTGEQWLEVTEATNSAYKEATEIVEADLSPAHPTRLALAISFSVFLYEIPDCPHRACKLAKQAFDDAATALDTLGKGQCKKSRNMMKLLEGNLSKWTSDMKEDRSGQVKESAPIPGR</sequence>
<proteinExistence type="inferred from homology"/>
<feature type="site" description="Interaction with phosphoserine on interacting protein" evidence="2">
    <location>
        <position position="66"/>
    </location>
</feature>
<dbReference type="GO" id="GO:0005737">
    <property type="term" value="C:cytoplasm"/>
    <property type="evidence" value="ECO:0000318"/>
    <property type="project" value="GO_Central"/>
</dbReference>
<dbReference type="Proteomes" id="UP000017836">
    <property type="component" value="Unassembled WGS sequence"/>
</dbReference>
<dbReference type="InterPro" id="IPR023410">
    <property type="entry name" value="14-3-3_domain"/>
</dbReference>